<reference evidence="1 2" key="1">
    <citation type="journal article" date="2022" name="New Phytol.">
        <title>Ecological generalism drives hyperdiversity of secondary metabolite gene clusters in xylarialean endophytes.</title>
        <authorList>
            <person name="Franco M.E.E."/>
            <person name="Wisecaver J.H."/>
            <person name="Arnold A.E."/>
            <person name="Ju Y.M."/>
            <person name="Slot J.C."/>
            <person name="Ahrendt S."/>
            <person name="Moore L.P."/>
            <person name="Eastman K.E."/>
            <person name="Scott K."/>
            <person name="Konkel Z."/>
            <person name="Mondo S.J."/>
            <person name="Kuo A."/>
            <person name="Hayes R.D."/>
            <person name="Haridas S."/>
            <person name="Andreopoulos B."/>
            <person name="Riley R."/>
            <person name="LaButti K."/>
            <person name="Pangilinan J."/>
            <person name="Lipzen A."/>
            <person name="Amirebrahimi M."/>
            <person name="Yan J."/>
            <person name="Adam C."/>
            <person name="Keymanesh K."/>
            <person name="Ng V."/>
            <person name="Louie K."/>
            <person name="Northen T."/>
            <person name="Drula E."/>
            <person name="Henrissat B."/>
            <person name="Hsieh H.M."/>
            <person name="Youens-Clark K."/>
            <person name="Lutzoni F."/>
            <person name="Miadlikowska J."/>
            <person name="Eastwood D.C."/>
            <person name="Hamelin R.C."/>
            <person name="Grigoriev I.V."/>
            <person name="U'Ren J.M."/>
        </authorList>
    </citation>
    <scope>NUCLEOTIDE SEQUENCE [LARGE SCALE GENOMIC DNA]</scope>
    <source>
        <strain evidence="1 2">ER1909</strain>
    </source>
</reference>
<comment type="caution">
    <text evidence="1">The sequence shown here is derived from an EMBL/GenBank/DDBJ whole genome shotgun (WGS) entry which is preliminary data.</text>
</comment>
<evidence type="ECO:0000313" key="1">
    <source>
        <dbReference type="EMBL" id="KAI6085818.1"/>
    </source>
</evidence>
<accession>A0ACC0CZJ6</accession>
<gene>
    <name evidence="1" type="ORF">F4821DRAFT_239657</name>
</gene>
<dbReference type="Proteomes" id="UP001497680">
    <property type="component" value="Unassembled WGS sequence"/>
</dbReference>
<name>A0ACC0CZJ6_9PEZI</name>
<sequence length="457" mass="50988">MSIMLFGSRSRGGAHEPFHSVKPRRRLSCRRRSRQRSQCRREEEDDKACARCRRVHAVCTTAMHRRFSRPAHSRGSQERYANRQQKRQEHDAMDTETSDCDTNGLESAATLATVPHLSVADLTPTSSGGCPSPPLSTPSRRSSLDSEVAASIEPMDDSMSSSQNEQSEPQHPSSMDPQEARMQKLWNLQKSLYRQLKRIQAIAEEDTLARSSNAPYPIDGILSSSQAFIDIVDDFKLSLTDNVDDDASSDDLSMAGSDREDDMDEDIKNSPSADENRLSSIHAYSACSDLMDTSMACMVVSCYARLMDIYDELFKSLSNLLQCVLWRKSTLQSTVPRFQLGEFQLKKCGSLQATIIVNIFVHALRCIEKTMGISEDHSVARRGVDLCDVESYSEGRFGEEKMLDMITALEAGGSGDLKGRIESLHGSIRRVNELLDKIQTEQAGEDEEDDNAMVAIH</sequence>
<keyword evidence="2" id="KW-1185">Reference proteome</keyword>
<protein>
    <submittedName>
        <fullName evidence="1">Uncharacterized protein</fullName>
    </submittedName>
</protein>
<evidence type="ECO:0000313" key="2">
    <source>
        <dbReference type="Proteomes" id="UP001497680"/>
    </source>
</evidence>
<dbReference type="EMBL" id="MU394321">
    <property type="protein sequence ID" value="KAI6085818.1"/>
    <property type="molecule type" value="Genomic_DNA"/>
</dbReference>
<organism evidence="1 2">
    <name type="scientific">Hypoxylon rubiginosum</name>
    <dbReference type="NCBI Taxonomy" id="110542"/>
    <lineage>
        <taxon>Eukaryota</taxon>
        <taxon>Fungi</taxon>
        <taxon>Dikarya</taxon>
        <taxon>Ascomycota</taxon>
        <taxon>Pezizomycotina</taxon>
        <taxon>Sordariomycetes</taxon>
        <taxon>Xylariomycetidae</taxon>
        <taxon>Xylariales</taxon>
        <taxon>Hypoxylaceae</taxon>
        <taxon>Hypoxylon</taxon>
    </lineage>
</organism>
<proteinExistence type="predicted"/>